<dbReference type="FunFam" id="1.10.10.10:FF:000001">
    <property type="entry name" value="LysR family transcriptional regulator"/>
    <property type="match status" value="1"/>
</dbReference>
<dbReference type="GO" id="GO:0045893">
    <property type="term" value="P:positive regulation of DNA-templated transcription"/>
    <property type="evidence" value="ECO:0007669"/>
    <property type="project" value="InterPro"/>
</dbReference>
<evidence type="ECO:0000256" key="2">
    <source>
        <dbReference type="ARBA" id="ARBA00023015"/>
    </source>
</evidence>
<comment type="similarity">
    <text evidence="1">Belongs to the LysR transcriptional regulatory family.</text>
</comment>
<keyword evidence="3" id="KW-0238">DNA-binding</keyword>
<organism evidence="6 7">
    <name type="scientific">Acuticoccus sediminis</name>
    <dbReference type="NCBI Taxonomy" id="2184697"/>
    <lineage>
        <taxon>Bacteria</taxon>
        <taxon>Pseudomonadati</taxon>
        <taxon>Pseudomonadota</taxon>
        <taxon>Alphaproteobacteria</taxon>
        <taxon>Hyphomicrobiales</taxon>
        <taxon>Amorphaceae</taxon>
        <taxon>Acuticoccus</taxon>
    </lineage>
</organism>
<dbReference type="GO" id="GO:0005829">
    <property type="term" value="C:cytosol"/>
    <property type="evidence" value="ECO:0007669"/>
    <property type="project" value="TreeGrafter"/>
</dbReference>
<dbReference type="PANTHER" id="PTHR30419:SF8">
    <property type="entry name" value="NITROGEN ASSIMILATION TRANSCRIPTIONAL ACTIVATOR-RELATED"/>
    <property type="match status" value="1"/>
</dbReference>
<evidence type="ECO:0000313" key="7">
    <source>
        <dbReference type="Proteomes" id="UP000249590"/>
    </source>
</evidence>
<dbReference type="GO" id="GO:0003700">
    <property type="term" value="F:DNA-binding transcription factor activity"/>
    <property type="evidence" value="ECO:0007669"/>
    <property type="project" value="InterPro"/>
</dbReference>
<dbReference type="PROSITE" id="PS50931">
    <property type="entry name" value="HTH_LYSR"/>
    <property type="match status" value="1"/>
</dbReference>
<dbReference type="Pfam" id="PF03466">
    <property type="entry name" value="LysR_substrate"/>
    <property type="match status" value="1"/>
</dbReference>
<comment type="caution">
    <text evidence="6">The sequence shown here is derived from an EMBL/GenBank/DDBJ whole genome shotgun (WGS) entry which is preliminary data.</text>
</comment>
<dbReference type="RefSeq" id="WP_111347192.1">
    <property type="nucleotide sequence ID" value="NZ_JAIWKD010000008.1"/>
</dbReference>
<dbReference type="GO" id="GO:0019619">
    <property type="term" value="P:3,4-dihydroxybenzoate catabolic process"/>
    <property type="evidence" value="ECO:0007669"/>
    <property type="project" value="InterPro"/>
</dbReference>
<dbReference type="InterPro" id="IPR012787">
    <property type="entry name" value="TF_PcaQ"/>
</dbReference>
<dbReference type="SUPFAM" id="SSF53850">
    <property type="entry name" value="Periplasmic binding protein-like II"/>
    <property type="match status" value="1"/>
</dbReference>
<gene>
    <name evidence="6" type="primary">pcaQ</name>
    <name evidence="6" type="ORF">DLJ53_16250</name>
</gene>
<dbReference type="InterPro" id="IPR000847">
    <property type="entry name" value="LysR_HTH_N"/>
</dbReference>
<dbReference type="InterPro" id="IPR050950">
    <property type="entry name" value="HTH-type_LysR_regulators"/>
</dbReference>
<sequence>MNSTSRLRLRHLEVFVETARLGSVSRAAEWLNLTQPAVSRTLRELEASCGATLVERHGRGIRLTAGGEVFLRHAIAGLDAMRGGVAAIAGEADAAPVRVGALPTVATALMPDAAAHYLRLQPKGRLAVASGEQDMLIDRLRRGGLDLVVGRLPAPEEMVSLAFEPLAHDSVVFVVAARHADAVTAAPREALANVTTLLPPANSIIRPIVDRLFVELGLPRPLHVIETVSDSFGRAFVRRFPAVWVISSNVVAPELAAGEFTTLPFDTASTLGPIGLTTRAGDTLSPDAAAFAESLRHTARLQKGNSADDAR</sequence>
<keyword evidence="2" id="KW-0805">Transcription regulation</keyword>
<dbReference type="Gene3D" id="3.40.190.10">
    <property type="entry name" value="Periplasmic binding protein-like II"/>
    <property type="match status" value="2"/>
</dbReference>
<dbReference type="Proteomes" id="UP000249590">
    <property type="component" value="Unassembled WGS sequence"/>
</dbReference>
<accession>A0A8B2NQ50</accession>
<dbReference type="Gene3D" id="1.10.10.10">
    <property type="entry name" value="Winged helix-like DNA-binding domain superfamily/Winged helix DNA-binding domain"/>
    <property type="match status" value="1"/>
</dbReference>
<evidence type="ECO:0000259" key="5">
    <source>
        <dbReference type="PROSITE" id="PS50931"/>
    </source>
</evidence>
<dbReference type="Pfam" id="PF00126">
    <property type="entry name" value="HTH_1"/>
    <property type="match status" value="1"/>
</dbReference>
<proteinExistence type="inferred from homology"/>
<dbReference type="SUPFAM" id="SSF46785">
    <property type="entry name" value="Winged helix' DNA-binding domain"/>
    <property type="match status" value="1"/>
</dbReference>
<dbReference type="OrthoDB" id="9814165at2"/>
<name>A0A8B2NQ50_9HYPH</name>
<dbReference type="InterPro" id="IPR005119">
    <property type="entry name" value="LysR_subst-bd"/>
</dbReference>
<dbReference type="NCBIfam" id="TIGR02424">
    <property type="entry name" value="TF_pcaQ"/>
    <property type="match status" value="1"/>
</dbReference>
<dbReference type="PANTHER" id="PTHR30419">
    <property type="entry name" value="HTH-TYPE TRANSCRIPTIONAL REGULATOR YBHD"/>
    <property type="match status" value="1"/>
</dbReference>
<dbReference type="AlphaFoldDB" id="A0A8B2NQ50"/>
<reference evidence="6 7" key="1">
    <citation type="submission" date="2018-05" db="EMBL/GenBank/DDBJ databases">
        <title>Acuticoccus sediminis sp. nov., isolated from deep-sea sediment of Indian Ocean.</title>
        <authorList>
            <person name="Liu X."/>
            <person name="Lai Q."/>
            <person name="Du Y."/>
            <person name="Sun F."/>
            <person name="Zhang X."/>
            <person name="Wang S."/>
            <person name="Shao Z."/>
        </authorList>
    </citation>
    <scope>NUCLEOTIDE SEQUENCE [LARGE SCALE GENOMIC DNA]</scope>
    <source>
        <strain evidence="6 7">PTG4-2</strain>
    </source>
</reference>
<dbReference type="PRINTS" id="PR00039">
    <property type="entry name" value="HTHLYSR"/>
</dbReference>
<evidence type="ECO:0000256" key="3">
    <source>
        <dbReference type="ARBA" id="ARBA00023125"/>
    </source>
</evidence>
<evidence type="ECO:0000256" key="1">
    <source>
        <dbReference type="ARBA" id="ARBA00009437"/>
    </source>
</evidence>
<feature type="domain" description="HTH lysR-type" evidence="5">
    <location>
        <begin position="7"/>
        <end position="64"/>
    </location>
</feature>
<dbReference type="EMBL" id="QHHQ01000003">
    <property type="protein sequence ID" value="RAI00792.1"/>
    <property type="molecule type" value="Genomic_DNA"/>
</dbReference>
<keyword evidence="7" id="KW-1185">Reference proteome</keyword>
<evidence type="ECO:0000313" key="6">
    <source>
        <dbReference type="EMBL" id="RAI00792.1"/>
    </source>
</evidence>
<dbReference type="GO" id="GO:0003677">
    <property type="term" value="F:DNA binding"/>
    <property type="evidence" value="ECO:0007669"/>
    <property type="project" value="UniProtKB-KW"/>
</dbReference>
<protein>
    <submittedName>
        <fullName evidence="6">Pca operon transcription factor PcaQ</fullName>
    </submittedName>
</protein>
<keyword evidence="4" id="KW-0804">Transcription</keyword>
<dbReference type="InterPro" id="IPR036388">
    <property type="entry name" value="WH-like_DNA-bd_sf"/>
</dbReference>
<evidence type="ECO:0000256" key="4">
    <source>
        <dbReference type="ARBA" id="ARBA00023163"/>
    </source>
</evidence>
<dbReference type="InterPro" id="IPR036390">
    <property type="entry name" value="WH_DNA-bd_sf"/>
</dbReference>